<dbReference type="PANTHER" id="PTHR34597">
    <property type="entry name" value="SLR1661 PROTEIN"/>
    <property type="match status" value="1"/>
</dbReference>
<proteinExistence type="predicted"/>
<feature type="domain" description="ShlB POTRA" evidence="8">
    <location>
        <begin position="163"/>
        <end position="216"/>
    </location>
</feature>
<keyword evidence="2" id="KW-0812">Transmembrane</keyword>
<dbReference type="GO" id="GO:0098046">
    <property type="term" value="C:type V protein secretion system complex"/>
    <property type="evidence" value="ECO:0007669"/>
    <property type="project" value="TreeGrafter"/>
</dbReference>
<feature type="chain" id="PRO_5034889835" evidence="5">
    <location>
        <begin position="29"/>
        <end position="570"/>
    </location>
</feature>
<evidence type="ECO:0000256" key="4">
    <source>
        <dbReference type="SAM" id="MobiDB-lite"/>
    </source>
</evidence>
<dbReference type="InterPro" id="IPR027282">
    <property type="entry name" value="TPS"/>
</dbReference>
<accession>A0A8I1FVT1</accession>
<feature type="domain" description="Polypeptide-transport-associated ShlB-type" evidence="7">
    <location>
        <begin position="87"/>
        <end position="162"/>
    </location>
</feature>
<dbReference type="InterPro" id="IPR005565">
    <property type="entry name" value="Hemolysn_activator_HlyB_C"/>
</dbReference>
<dbReference type="GO" id="GO:0008320">
    <property type="term" value="F:protein transmembrane transporter activity"/>
    <property type="evidence" value="ECO:0007669"/>
    <property type="project" value="TreeGrafter"/>
</dbReference>
<keyword evidence="1" id="KW-0472">Membrane</keyword>
<sequence length="570" mass="63401">MTLLLTRSRCFTPSRILCSLCLCASALAAAEGGLPGQEALRLQQQQQRAVQQLQLEQRRRQLRRSSPDLHSTEPTAPAPTAKDERCWPLQGLRLAGMTLLSPSALDSRVKPLMAQCMGINRINHLLAEITRLYVEAGYVAALPYLSSTPSAGQPLDIRVDEGYVEAIELADQRLPVSLSTAFPAMLGAPLNLRDLEQGLDQLNRLRTLDVTADIVPGSEQGASRIILRSRAVEHHWGLDLGLDNLGSAATGRDRKVIGLSLDSPLQLNDSLNLGFSETLNHGPRFSRANSLFYAVPYGYWTLSAFASHIEYRSPIKLSTTTLYGSGRTDQFSLRADRVVWRDQGHQLSTHLQLTHKAVDTYLQKARLHIQSPTLTVVEAGLNLFWQDTAVWNLDVTYAHGLTWLGADRDSDQVQSNLPKAQFQAYRANLVQWRNGQLFAQPWQWQSQLTLQYSPDPLPAIEQLLGTDDSAVRGYRENSASGAIGAIWRNTFYLPLNNDLPISITPRLGLDNGWVKPQHGAAGQRLNGASVGINLRWRHLQLDLDYQHNLTIPKGFSQEPDVWLARLSVQI</sequence>
<keyword evidence="1" id="KW-1134">Transmembrane beta strand</keyword>
<feature type="domain" description="Haemolysin activator HlyB C-terminal" evidence="6">
    <location>
        <begin position="221"/>
        <end position="533"/>
    </location>
</feature>
<gene>
    <name evidence="9" type="ORF">JFT45_21720</name>
</gene>
<evidence type="ECO:0000256" key="3">
    <source>
        <dbReference type="ARBA" id="ARBA00023237"/>
    </source>
</evidence>
<comment type="caution">
    <text evidence="9">The sequence shown here is derived from an EMBL/GenBank/DDBJ whole genome shotgun (WGS) entry which is preliminary data.</text>
</comment>
<protein>
    <submittedName>
        <fullName evidence="9">ShlB/FhaC/HecB family hemolysin secretion/activation protein</fullName>
    </submittedName>
</protein>
<evidence type="ECO:0000259" key="7">
    <source>
        <dbReference type="Pfam" id="PF08479"/>
    </source>
</evidence>
<keyword evidence="5" id="KW-0732">Signal</keyword>
<organism evidence="9 10">
    <name type="scientific">Pseudomonas psychrophila</name>
    <dbReference type="NCBI Taxonomy" id="122355"/>
    <lineage>
        <taxon>Bacteria</taxon>
        <taxon>Pseudomonadati</taxon>
        <taxon>Pseudomonadota</taxon>
        <taxon>Gammaproteobacteria</taxon>
        <taxon>Pseudomonadales</taxon>
        <taxon>Pseudomonadaceae</taxon>
        <taxon>Pseudomonas</taxon>
    </lineage>
</organism>
<feature type="region of interest" description="Disordered" evidence="4">
    <location>
        <begin position="60"/>
        <end position="83"/>
    </location>
</feature>
<dbReference type="Proteomes" id="UP000658390">
    <property type="component" value="Unassembled WGS sequence"/>
</dbReference>
<feature type="signal peptide" evidence="5">
    <location>
        <begin position="1"/>
        <end position="28"/>
    </location>
</feature>
<dbReference type="Pfam" id="PF03865">
    <property type="entry name" value="ShlB"/>
    <property type="match status" value="1"/>
</dbReference>
<dbReference type="InterPro" id="IPR035251">
    <property type="entry name" value="ShlB_POTRA"/>
</dbReference>
<dbReference type="AlphaFoldDB" id="A0A8I1FVT1"/>
<dbReference type="PIRSF" id="PIRSF029745">
    <property type="entry name" value="FhaC"/>
    <property type="match status" value="1"/>
</dbReference>
<dbReference type="InterPro" id="IPR013686">
    <property type="entry name" value="Polypept-transport_assoc_ShlB"/>
</dbReference>
<evidence type="ECO:0000256" key="1">
    <source>
        <dbReference type="ARBA" id="ARBA00022452"/>
    </source>
</evidence>
<dbReference type="Pfam" id="PF17287">
    <property type="entry name" value="POTRA_3"/>
    <property type="match status" value="1"/>
</dbReference>
<dbReference type="PANTHER" id="PTHR34597:SF3">
    <property type="entry name" value="OUTER MEMBRANE TRANSPORTER CDIB"/>
    <property type="match status" value="1"/>
</dbReference>
<dbReference type="EMBL" id="JAEKCZ010000025">
    <property type="protein sequence ID" value="MBJ2259122.1"/>
    <property type="molecule type" value="Genomic_DNA"/>
</dbReference>
<evidence type="ECO:0000256" key="5">
    <source>
        <dbReference type="SAM" id="SignalP"/>
    </source>
</evidence>
<keyword evidence="3" id="KW-0998">Cell outer membrane</keyword>
<dbReference type="Gene3D" id="3.10.20.310">
    <property type="entry name" value="membrane protein fhac"/>
    <property type="match status" value="1"/>
</dbReference>
<evidence type="ECO:0000256" key="2">
    <source>
        <dbReference type="ARBA" id="ARBA00022692"/>
    </source>
</evidence>
<evidence type="ECO:0000313" key="10">
    <source>
        <dbReference type="Proteomes" id="UP000658390"/>
    </source>
</evidence>
<dbReference type="InterPro" id="IPR051544">
    <property type="entry name" value="TPS_OM_transporter"/>
</dbReference>
<reference evidence="9" key="1">
    <citation type="submission" date="2020-12" db="EMBL/GenBank/DDBJ databases">
        <title>Antibiotic resistance and phylogeny of Pseudomonas spp. isolated over three decades from chicken meat in the Norwegian food chain.</title>
        <authorList>
            <person name="Moen B."/>
        </authorList>
    </citation>
    <scope>NUCLEOTIDE SEQUENCE</scope>
    <source>
        <strain evidence="9">MF6762</strain>
    </source>
</reference>
<evidence type="ECO:0000313" key="9">
    <source>
        <dbReference type="EMBL" id="MBJ2259122.1"/>
    </source>
</evidence>
<evidence type="ECO:0000259" key="6">
    <source>
        <dbReference type="Pfam" id="PF03865"/>
    </source>
</evidence>
<dbReference type="GO" id="GO:0046819">
    <property type="term" value="P:protein secretion by the type V secretion system"/>
    <property type="evidence" value="ECO:0007669"/>
    <property type="project" value="TreeGrafter"/>
</dbReference>
<evidence type="ECO:0000259" key="8">
    <source>
        <dbReference type="Pfam" id="PF17287"/>
    </source>
</evidence>
<dbReference type="Pfam" id="PF08479">
    <property type="entry name" value="POTRA_2"/>
    <property type="match status" value="1"/>
</dbReference>
<dbReference type="Gene3D" id="2.40.160.50">
    <property type="entry name" value="membrane protein fhac: a member of the omp85/tpsb transporter family"/>
    <property type="match status" value="1"/>
</dbReference>
<dbReference type="RefSeq" id="WP_198822831.1">
    <property type="nucleotide sequence ID" value="NZ_JAEKCZ010000025.1"/>
</dbReference>
<name>A0A8I1FVT1_9PSED</name>